<feature type="non-terminal residue" evidence="2">
    <location>
        <position position="1"/>
    </location>
</feature>
<evidence type="ECO:0000313" key="3">
    <source>
        <dbReference type="Proteomes" id="UP000257109"/>
    </source>
</evidence>
<name>A0A371F3T4_MUCPR</name>
<feature type="signal peptide" evidence="1">
    <location>
        <begin position="1"/>
        <end position="19"/>
    </location>
</feature>
<comment type="caution">
    <text evidence="2">The sequence shown here is derived from an EMBL/GenBank/DDBJ whole genome shotgun (WGS) entry which is preliminary data.</text>
</comment>
<proteinExistence type="predicted"/>
<keyword evidence="1" id="KW-0732">Signal</keyword>
<reference evidence="2" key="1">
    <citation type="submission" date="2018-05" db="EMBL/GenBank/DDBJ databases">
        <title>Draft genome of Mucuna pruriens seed.</title>
        <authorList>
            <person name="Nnadi N.E."/>
            <person name="Vos R."/>
            <person name="Hasami M.H."/>
            <person name="Devisetty U.K."/>
            <person name="Aguiy J.C."/>
        </authorList>
    </citation>
    <scope>NUCLEOTIDE SEQUENCE [LARGE SCALE GENOMIC DNA]</scope>
    <source>
        <strain evidence="2">JCA_2017</strain>
    </source>
</reference>
<evidence type="ECO:0000313" key="2">
    <source>
        <dbReference type="EMBL" id="RDX72934.1"/>
    </source>
</evidence>
<dbReference type="AlphaFoldDB" id="A0A371F3T4"/>
<protein>
    <submittedName>
        <fullName evidence="2">Uncharacterized protein</fullName>
    </submittedName>
</protein>
<dbReference type="EMBL" id="QJKJ01010705">
    <property type="protein sequence ID" value="RDX72934.1"/>
    <property type="molecule type" value="Genomic_DNA"/>
</dbReference>
<dbReference type="Proteomes" id="UP000257109">
    <property type="component" value="Unassembled WGS sequence"/>
</dbReference>
<sequence>MWRAPSLSVFFWFFSLRWSEKVGWLSLSNWLRQKLLKPFRESYKFFKDQFFCFSPGKVGPNLLVDSSSDPFFPLHWTCQSAISVTVEEKDLEEWEVELIKELQRLPTLPCANLIKKDDRPSTFPSSEDEAPTE</sequence>
<organism evidence="2 3">
    <name type="scientific">Mucuna pruriens</name>
    <name type="common">Velvet bean</name>
    <name type="synonym">Dolichos pruriens</name>
    <dbReference type="NCBI Taxonomy" id="157652"/>
    <lineage>
        <taxon>Eukaryota</taxon>
        <taxon>Viridiplantae</taxon>
        <taxon>Streptophyta</taxon>
        <taxon>Embryophyta</taxon>
        <taxon>Tracheophyta</taxon>
        <taxon>Spermatophyta</taxon>
        <taxon>Magnoliopsida</taxon>
        <taxon>eudicotyledons</taxon>
        <taxon>Gunneridae</taxon>
        <taxon>Pentapetalae</taxon>
        <taxon>rosids</taxon>
        <taxon>fabids</taxon>
        <taxon>Fabales</taxon>
        <taxon>Fabaceae</taxon>
        <taxon>Papilionoideae</taxon>
        <taxon>50 kb inversion clade</taxon>
        <taxon>NPAAA clade</taxon>
        <taxon>indigoferoid/millettioid clade</taxon>
        <taxon>Phaseoleae</taxon>
        <taxon>Mucuna</taxon>
    </lineage>
</organism>
<accession>A0A371F3T4</accession>
<feature type="chain" id="PRO_5016687137" evidence="1">
    <location>
        <begin position="20"/>
        <end position="133"/>
    </location>
</feature>
<evidence type="ECO:0000256" key="1">
    <source>
        <dbReference type="SAM" id="SignalP"/>
    </source>
</evidence>
<keyword evidence="3" id="KW-1185">Reference proteome</keyword>
<gene>
    <name evidence="2" type="ORF">CR513_47516</name>
</gene>